<accession>A0A1D1UHX7</accession>
<keyword evidence="4" id="KW-0446">Lipid-binding</keyword>
<sequence>MDSKVETADITGRWDLYNSEGFEDYLKAVGVNFILRKLISRMAASTLEITKDGDEYTMKTISSMKTIETKFKLDQEFDDKLMDGRECRTLFVLDGNVLKQRQRTPDGFETNVEREVTKEEVITVRFDYSVQRRDLREEVPKDRNLSLKLKVIGILSFLITVLIQTIPG</sequence>
<evidence type="ECO:0000256" key="3">
    <source>
        <dbReference type="ARBA" id="ARBA00023016"/>
    </source>
</evidence>
<dbReference type="STRING" id="947166.A0A1D1UHX7"/>
<dbReference type="PANTHER" id="PTHR11955">
    <property type="entry name" value="FATTY ACID BINDING PROTEIN"/>
    <property type="match status" value="1"/>
</dbReference>
<keyword evidence="3" id="KW-0346">Stress response</keyword>
<comment type="caution">
    <text evidence="9">The sequence shown here is derived from an EMBL/GenBank/DDBJ whole genome shotgun (WGS) entry which is preliminary data.</text>
</comment>
<dbReference type="InterPro" id="IPR000566">
    <property type="entry name" value="Lipocln_cytosolic_FA-bd_dom"/>
</dbReference>
<evidence type="ECO:0000313" key="9">
    <source>
        <dbReference type="EMBL" id="GAU88110.1"/>
    </source>
</evidence>
<feature type="domain" description="Cytosolic fatty-acid binding proteins" evidence="8">
    <location>
        <begin position="12"/>
        <end position="29"/>
    </location>
</feature>
<reference evidence="9 10" key="1">
    <citation type="journal article" date="2016" name="Nat. Commun.">
        <title>Extremotolerant tardigrade genome and improved radiotolerance of human cultured cells by tardigrade-unique protein.</title>
        <authorList>
            <person name="Hashimoto T."/>
            <person name="Horikawa D.D."/>
            <person name="Saito Y."/>
            <person name="Kuwahara H."/>
            <person name="Kozuka-Hata H."/>
            <person name="Shin-I T."/>
            <person name="Minakuchi Y."/>
            <person name="Ohishi K."/>
            <person name="Motoyama A."/>
            <person name="Aizu T."/>
            <person name="Enomoto A."/>
            <person name="Kondo K."/>
            <person name="Tanaka S."/>
            <person name="Hara Y."/>
            <person name="Koshikawa S."/>
            <person name="Sagara H."/>
            <person name="Miura T."/>
            <person name="Yokobori S."/>
            <person name="Miyagawa K."/>
            <person name="Suzuki Y."/>
            <person name="Kubo T."/>
            <person name="Oyama M."/>
            <person name="Kohara Y."/>
            <person name="Fujiyama A."/>
            <person name="Arakawa K."/>
            <person name="Katayama T."/>
            <person name="Toyoda A."/>
            <person name="Kunieda T."/>
        </authorList>
    </citation>
    <scope>NUCLEOTIDE SEQUENCE [LARGE SCALE GENOMIC DNA]</scope>
    <source>
        <strain evidence="9 10">YOKOZUNA-1</strain>
    </source>
</reference>
<evidence type="ECO:0000259" key="8">
    <source>
        <dbReference type="PROSITE" id="PS00214"/>
    </source>
</evidence>
<dbReference type="InterPro" id="IPR012674">
    <property type="entry name" value="Calycin"/>
</dbReference>
<dbReference type="OrthoDB" id="354351at2759"/>
<feature type="transmembrane region" description="Helical" evidence="7">
    <location>
        <begin position="149"/>
        <end position="166"/>
    </location>
</feature>
<dbReference type="InterPro" id="IPR000463">
    <property type="entry name" value="Fatty_acid-bd"/>
</dbReference>
<keyword evidence="10" id="KW-1185">Reference proteome</keyword>
<evidence type="ECO:0000256" key="2">
    <source>
        <dbReference type="ARBA" id="ARBA00008390"/>
    </source>
</evidence>
<dbReference type="EMBL" id="BDGG01000001">
    <property type="protein sequence ID" value="GAU88110.1"/>
    <property type="molecule type" value="Genomic_DNA"/>
</dbReference>
<keyword evidence="7" id="KW-0472">Membrane</keyword>
<comment type="similarity">
    <text evidence="1">Belongs to the Secretory-abundant heat soluble protein (SAHS) family.</text>
</comment>
<gene>
    <name evidence="9" type="primary">RvY_00866</name>
    <name evidence="9" type="synonym">RvY_00866.1</name>
    <name evidence="9" type="ORF">RvY_00866-1</name>
</gene>
<protein>
    <submittedName>
        <fullName evidence="9">FABP2</fullName>
    </submittedName>
</protein>
<evidence type="ECO:0000256" key="4">
    <source>
        <dbReference type="ARBA" id="ARBA00023121"/>
    </source>
</evidence>
<dbReference type="Proteomes" id="UP000186922">
    <property type="component" value="Unassembled WGS sequence"/>
</dbReference>
<evidence type="ECO:0000313" key="10">
    <source>
        <dbReference type="Proteomes" id="UP000186922"/>
    </source>
</evidence>
<organism evidence="9 10">
    <name type="scientific">Ramazzottius varieornatus</name>
    <name type="common">Water bear</name>
    <name type="synonym">Tardigrade</name>
    <dbReference type="NCBI Taxonomy" id="947166"/>
    <lineage>
        <taxon>Eukaryota</taxon>
        <taxon>Metazoa</taxon>
        <taxon>Ecdysozoa</taxon>
        <taxon>Tardigrada</taxon>
        <taxon>Eutardigrada</taxon>
        <taxon>Parachela</taxon>
        <taxon>Hypsibioidea</taxon>
        <taxon>Ramazzottiidae</taxon>
        <taxon>Ramazzottius</taxon>
    </lineage>
</organism>
<dbReference type="PROSITE" id="PS00214">
    <property type="entry name" value="FABP"/>
    <property type="match status" value="1"/>
</dbReference>
<dbReference type="Gene3D" id="2.40.128.20">
    <property type="match status" value="1"/>
</dbReference>
<name>A0A1D1UHX7_RAMVA</name>
<dbReference type="InterPro" id="IPR031259">
    <property type="entry name" value="ILBP"/>
</dbReference>
<keyword evidence="7" id="KW-0812">Transmembrane</keyword>
<dbReference type="AlphaFoldDB" id="A0A1D1UHX7"/>
<dbReference type="Pfam" id="PF00061">
    <property type="entry name" value="Lipocalin"/>
    <property type="match status" value="1"/>
</dbReference>
<evidence type="ECO:0000256" key="6">
    <source>
        <dbReference type="RuleBase" id="RU003696"/>
    </source>
</evidence>
<dbReference type="SUPFAM" id="SSF50814">
    <property type="entry name" value="Lipocalins"/>
    <property type="match status" value="1"/>
</dbReference>
<keyword evidence="6" id="KW-0813">Transport</keyword>
<dbReference type="PRINTS" id="PR00178">
    <property type="entry name" value="FATTYACIDBP"/>
</dbReference>
<dbReference type="GO" id="GO:0008289">
    <property type="term" value="F:lipid binding"/>
    <property type="evidence" value="ECO:0007669"/>
    <property type="project" value="UniProtKB-KW"/>
</dbReference>
<evidence type="ECO:0000256" key="7">
    <source>
        <dbReference type="SAM" id="Phobius"/>
    </source>
</evidence>
<dbReference type="CDD" id="cd00742">
    <property type="entry name" value="FABP"/>
    <property type="match status" value="1"/>
</dbReference>
<evidence type="ECO:0000256" key="1">
    <source>
        <dbReference type="ARBA" id="ARBA00006119"/>
    </source>
</evidence>
<keyword evidence="7" id="KW-1133">Transmembrane helix</keyword>
<evidence type="ECO:0000256" key="5">
    <source>
        <dbReference type="ARBA" id="ARBA00045493"/>
    </source>
</evidence>
<proteinExistence type="inferred from homology"/>
<comment type="similarity">
    <text evidence="2 6">Belongs to the calycin superfamily. Fatty-acid binding protein (FABP) family.</text>
</comment>
<comment type="function">
    <text evidence="5">Secreted heat soluble protein acting as a molecular shield in water-deficient condition. Tardigrade-specific intrinsically disordered proteins (TDPs) are essential for desiccation tolerance by forming non-crystalline amorphous solids upon desiccation, and this vitrified state mirrors their protective capabilities.</text>
</comment>